<name>A0A2A8CYY4_9BACT</name>
<reference evidence="1 2" key="1">
    <citation type="submission" date="2017-10" db="EMBL/GenBank/DDBJ databases">
        <title>Draft genome of Longibacter Salinarum.</title>
        <authorList>
            <person name="Goh K.M."/>
            <person name="Shamsir M.S."/>
            <person name="Lim S.W."/>
        </authorList>
    </citation>
    <scope>NUCLEOTIDE SEQUENCE [LARGE SCALE GENOMIC DNA]</scope>
    <source>
        <strain evidence="1 2">KCTC 52045</strain>
    </source>
</reference>
<dbReference type="OrthoDB" id="1523417at2"/>
<keyword evidence="2" id="KW-1185">Reference proteome</keyword>
<dbReference type="Pfam" id="PF14054">
    <property type="entry name" value="DUF4249"/>
    <property type="match status" value="1"/>
</dbReference>
<proteinExistence type="predicted"/>
<dbReference type="EMBL" id="PDEQ01000003">
    <property type="protein sequence ID" value="PEN13866.1"/>
    <property type="molecule type" value="Genomic_DNA"/>
</dbReference>
<dbReference type="AlphaFoldDB" id="A0A2A8CYY4"/>
<dbReference type="InterPro" id="IPR025345">
    <property type="entry name" value="DUF4249"/>
</dbReference>
<evidence type="ECO:0008006" key="3">
    <source>
        <dbReference type="Google" id="ProtNLM"/>
    </source>
</evidence>
<organism evidence="1 2">
    <name type="scientific">Longibacter salinarum</name>
    <dbReference type="NCBI Taxonomy" id="1850348"/>
    <lineage>
        <taxon>Bacteria</taxon>
        <taxon>Pseudomonadati</taxon>
        <taxon>Rhodothermota</taxon>
        <taxon>Rhodothermia</taxon>
        <taxon>Rhodothermales</taxon>
        <taxon>Salisaetaceae</taxon>
        <taxon>Longibacter</taxon>
    </lineage>
</organism>
<dbReference type="RefSeq" id="WP_098075030.1">
    <property type="nucleotide sequence ID" value="NZ_PDEQ01000003.1"/>
</dbReference>
<evidence type="ECO:0000313" key="1">
    <source>
        <dbReference type="EMBL" id="PEN13866.1"/>
    </source>
</evidence>
<accession>A0A2A8CYY4</accession>
<comment type="caution">
    <text evidence="1">The sequence shown here is derived from an EMBL/GenBank/DDBJ whole genome shotgun (WGS) entry which is preliminary data.</text>
</comment>
<protein>
    <recommendedName>
        <fullName evidence="3">DUF4249 domain-containing protein</fullName>
    </recommendedName>
</protein>
<sequence length="312" mass="33921">MPERPFLSVGRLFRAILILALLLVYVSCDATGPKPFESEVVVESYQIAGEPAAPVRLTQSIPIDSTYDINDVAVRGADVRIEKLGEGGEVEGTIPYTSDPDSAGFYRPSTAIDGSIPTIEPLGTYRLRVVTEAGAQIRAETTVPDTFSIVSASRDTATYRADEEIAFRITSSRTPGRDQAFYIFSTESLDPRKENLVPLVADFLEQSENSVLSDFVITSSPVLNEAGYTQNADGTLTLRLPWVVVTFYGPNRTRINVLDENMYDFIRSQTAQQGGGGFTPGSIPNVLEVVEGGAGIFGSMASVRREMYVARP</sequence>
<gene>
    <name evidence="1" type="ORF">CRI94_07345</name>
</gene>
<evidence type="ECO:0000313" key="2">
    <source>
        <dbReference type="Proteomes" id="UP000220102"/>
    </source>
</evidence>
<dbReference type="Proteomes" id="UP000220102">
    <property type="component" value="Unassembled WGS sequence"/>
</dbReference>